<feature type="region of interest" description="Disordered" evidence="4">
    <location>
        <begin position="689"/>
        <end position="708"/>
    </location>
</feature>
<proteinExistence type="inferred from homology"/>
<dbReference type="PROSITE" id="PS00973">
    <property type="entry name" value="USP_2"/>
    <property type="match status" value="1"/>
</dbReference>
<dbReference type="PROSITE" id="PS00972">
    <property type="entry name" value="USP_1"/>
    <property type="match status" value="1"/>
</dbReference>
<evidence type="ECO:0000259" key="5">
    <source>
        <dbReference type="PROSITE" id="PS50235"/>
    </source>
</evidence>
<evidence type="ECO:0000256" key="4">
    <source>
        <dbReference type="SAM" id="MobiDB-lite"/>
    </source>
</evidence>
<dbReference type="AlphaFoldDB" id="A0A8C2UCF6"/>
<feature type="region of interest" description="Disordered" evidence="4">
    <location>
        <begin position="797"/>
        <end position="911"/>
    </location>
</feature>
<dbReference type="Ensembl" id="ENSCJPT00005035807.1">
    <property type="protein sequence ID" value="ENSCJPP00005026456.1"/>
    <property type="gene ID" value="ENSCJPG00005020564.1"/>
</dbReference>
<protein>
    <recommendedName>
        <fullName evidence="3">Ubiquitin carboxyl-terminal hydrolase</fullName>
        <ecNumber evidence="3">3.4.19.12</ecNumber>
    </recommendedName>
</protein>
<dbReference type="GO" id="GO:0004843">
    <property type="term" value="F:cysteine-type deubiquitinase activity"/>
    <property type="evidence" value="ECO:0007669"/>
    <property type="project" value="UniProtKB-UniRule"/>
</dbReference>
<reference evidence="6" key="3">
    <citation type="submission" date="2025-09" db="UniProtKB">
        <authorList>
            <consortium name="Ensembl"/>
        </authorList>
    </citation>
    <scope>IDENTIFICATION</scope>
</reference>
<keyword evidence="7" id="KW-1185">Reference proteome</keyword>
<dbReference type="FunFam" id="3.90.70.10:FF:000048">
    <property type="entry name" value="Ubiquitin carboxyl-terminal hydrolase 31"/>
    <property type="match status" value="1"/>
</dbReference>
<keyword evidence="3" id="KW-0833">Ubl conjugation pathway</keyword>
<name>A0A8C2UCF6_COTJA</name>
<accession>A0A8C2UCF6</accession>
<dbReference type="Gene3D" id="3.90.70.10">
    <property type="entry name" value="Cysteine proteinases"/>
    <property type="match status" value="2"/>
</dbReference>
<dbReference type="GO" id="GO:0006508">
    <property type="term" value="P:proteolysis"/>
    <property type="evidence" value="ECO:0007669"/>
    <property type="project" value="UniProtKB-KW"/>
</dbReference>
<comment type="similarity">
    <text evidence="3">Belongs to the peptidase C19 family.</text>
</comment>
<dbReference type="PANTHER" id="PTHR21646:SF20">
    <property type="entry name" value="UBIQUITIN CARBOXYL-TERMINAL HYDROLASE 43"/>
    <property type="match status" value="1"/>
</dbReference>
<feature type="domain" description="USP" evidence="5">
    <location>
        <begin position="88"/>
        <end position="659"/>
    </location>
</feature>
<dbReference type="PROSITE" id="PS50235">
    <property type="entry name" value="USP_3"/>
    <property type="match status" value="1"/>
</dbReference>
<dbReference type="CDD" id="cd02674">
    <property type="entry name" value="Peptidase_C19R"/>
    <property type="match status" value="1"/>
</dbReference>
<comment type="catalytic activity">
    <reaction evidence="1 3">
        <text>Thiol-dependent hydrolysis of ester, thioester, amide, peptide and isopeptide bonds formed by the C-terminal Gly of ubiquitin (a 76-residue protein attached to proteins as an intracellular targeting signal).</text>
        <dbReference type="EC" id="3.4.19.12"/>
    </reaction>
</comment>
<keyword evidence="3" id="KW-0645">Protease</keyword>
<dbReference type="SUPFAM" id="SSF54001">
    <property type="entry name" value="Cysteine proteinases"/>
    <property type="match status" value="1"/>
</dbReference>
<dbReference type="InterPro" id="IPR018200">
    <property type="entry name" value="USP_CS"/>
</dbReference>
<dbReference type="GO" id="GO:0016579">
    <property type="term" value="P:protein deubiquitination"/>
    <property type="evidence" value="ECO:0007669"/>
    <property type="project" value="InterPro"/>
</dbReference>
<evidence type="ECO:0000313" key="7">
    <source>
        <dbReference type="Proteomes" id="UP000694412"/>
    </source>
</evidence>
<sequence>MSAAWGGPGRRRRGVGGRRRALRGLGGLAGRLMRVWTRLAGGRGGRNGRRQPQHEDDEGGFGSAGRRETARGVGVGAAGCGARPPGAQGLRNHGNTCFMNAVVQCLSNTAPLAEFLALGRYRTRGARAEVTHRLAALVRALWSLEYTPRLSAEFQSIVAKHGAQFRGNAQHDALEFLLWLLDRMHEDLGSASPTAGPRQSSAEQSSGESFVQSHFQAQYRSSLTCPHCRKQSNTFDPFLCISLPIPVRQTRALNVTLVLQREGGRSLRVGLAVPLLGTAAELREMVAQEGDVPPQQVILAEVSPQGFLHSLDDTKELSMAGQGAPLYALQAPPEAPPAGVFPHPPCHPSVPIRPPGGFPRARPHRAHPLPAGAHPVLLLLCHVAGTGPHRARFGPPLVLQVERGASWAQLQRDVLAPLRGMMRSTMQVGVLWGFRIHVAGEPGTYLSPQDPHPLCHAAIDSRALPVGPPMWLFGSMQQEEVEDADSVRLQQVAHQQHSCTLDECFQLYTKEEQLAPDDAWRCPHCRVPQQGTVQLRLWTLPDILIIHLKRFRQVAQRRHKLSTLVRFPLRGLDMAPHLAPGGGRWQHPLRPPRSCPPDALYDLYAVCNHHGSMQGGHYTAYCCNSMDGRWYSYDDSTVEGVREDEVSTRSAYILFYQRRNAIPAWSASSAARGSNSSAPLNHWAARLGGTKQHSAESQPAAPRPSPTCSPDLNIAQEQGGFEARPPVRGVQSRSLSVKLPPPARCMVPPRAVPMRWSFASRPRAAPGQLLPYIAMGPVGGGGPRVPHAEQNAVLSDAVGSTQSTEPPHRTPAPRRAHSAGPTGISCPKSPTRSGEQETGPPRLRQEGTPQSRYGPRSPDGTIRRSQSSACLPPRLPHPMRRSASLGRATAGTRGRERAATLRHGAVPESSF</sequence>
<dbReference type="InterPro" id="IPR050185">
    <property type="entry name" value="Ub_carboxyl-term_hydrolase"/>
</dbReference>
<gene>
    <name evidence="6" type="primary">USP43</name>
</gene>
<reference evidence="6" key="1">
    <citation type="submission" date="2015-11" db="EMBL/GenBank/DDBJ databases">
        <authorList>
            <consortium name="International Coturnix japonica Genome Analysis Consortium"/>
            <person name="Warren W."/>
            <person name="Burt D.W."/>
            <person name="Antin P.B."/>
            <person name="Lanford R."/>
            <person name="Gros J."/>
            <person name="Wilson R.K."/>
        </authorList>
    </citation>
    <scope>NUCLEOTIDE SEQUENCE [LARGE SCALE GENOMIC DNA]</scope>
</reference>
<organism evidence="6 7">
    <name type="scientific">Coturnix japonica</name>
    <name type="common">Japanese quail</name>
    <name type="synonym">Coturnix coturnix japonica</name>
    <dbReference type="NCBI Taxonomy" id="93934"/>
    <lineage>
        <taxon>Eukaryota</taxon>
        <taxon>Metazoa</taxon>
        <taxon>Chordata</taxon>
        <taxon>Craniata</taxon>
        <taxon>Vertebrata</taxon>
        <taxon>Euteleostomi</taxon>
        <taxon>Archelosauria</taxon>
        <taxon>Archosauria</taxon>
        <taxon>Dinosauria</taxon>
        <taxon>Saurischia</taxon>
        <taxon>Theropoda</taxon>
        <taxon>Coelurosauria</taxon>
        <taxon>Aves</taxon>
        <taxon>Neognathae</taxon>
        <taxon>Galloanserae</taxon>
        <taxon>Galliformes</taxon>
        <taxon>Phasianidae</taxon>
        <taxon>Perdicinae</taxon>
        <taxon>Coturnix</taxon>
    </lineage>
</organism>
<keyword evidence="3" id="KW-0788">Thiol protease</keyword>
<dbReference type="InterPro" id="IPR001394">
    <property type="entry name" value="Peptidase_C19_UCH"/>
</dbReference>
<evidence type="ECO:0000256" key="1">
    <source>
        <dbReference type="ARBA" id="ARBA00000707"/>
    </source>
</evidence>
<dbReference type="GeneTree" id="ENSGT00940000158772"/>
<dbReference type="Proteomes" id="UP000694412">
    <property type="component" value="Chromosome 18"/>
</dbReference>
<dbReference type="Pfam" id="PF00443">
    <property type="entry name" value="UCH"/>
    <property type="match status" value="1"/>
</dbReference>
<evidence type="ECO:0000256" key="2">
    <source>
        <dbReference type="ARBA" id="ARBA00022801"/>
    </source>
</evidence>
<dbReference type="InterPro" id="IPR038765">
    <property type="entry name" value="Papain-like_cys_pep_sf"/>
</dbReference>
<dbReference type="InterPro" id="IPR028889">
    <property type="entry name" value="USP"/>
</dbReference>
<feature type="region of interest" description="Disordered" evidence="4">
    <location>
        <begin position="41"/>
        <end position="67"/>
    </location>
</feature>
<dbReference type="EC" id="3.4.19.12" evidence="3"/>
<keyword evidence="2 3" id="KW-0378">Hydrolase</keyword>
<evidence type="ECO:0000313" key="6">
    <source>
        <dbReference type="Ensembl" id="ENSCJPP00005026456.1"/>
    </source>
</evidence>
<evidence type="ECO:0000256" key="3">
    <source>
        <dbReference type="RuleBase" id="RU366025"/>
    </source>
</evidence>
<reference evidence="6" key="2">
    <citation type="submission" date="2025-08" db="UniProtKB">
        <authorList>
            <consortium name="Ensembl"/>
        </authorList>
    </citation>
    <scope>IDENTIFICATION</scope>
</reference>
<dbReference type="PANTHER" id="PTHR21646">
    <property type="entry name" value="UBIQUITIN CARBOXYL-TERMINAL HYDROLASE"/>
    <property type="match status" value="1"/>
</dbReference>